<evidence type="ECO:0000313" key="5">
    <source>
        <dbReference type="Proteomes" id="UP000002432"/>
    </source>
</evidence>
<dbReference type="EnsemblBacteria" id="ABF41388">
    <property type="protein sequence ID" value="ABF41388"/>
    <property type="gene ID" value="Acid345_2387"/>
</dbReference>
<dbReference type="SUPFAM" id="SSF49899">
    <property type="entry name" value="Concanavalin A-like lectins/glucanases"/>
    <property type="match status" value="1"/>
</dbReference>
<dbReference type="HOGENOM" id="CLU_019533_5_0_0"/>
<protein>
    <submittedName>
        <fullName evidence="4">Glycoside hydrolase, family 16</fullName>
    </submittedName>
</protein>
<evidence type="ECO:0000259" key="3">
    <source>
        <dbReference type="PROSITE" id="PS51762"/>
    </source>
</evidence>
<evidence type="ECO:0000256" key="2">
    <source>
        <dbReference type="SAM" id="SignalP"/>
    </source>
</evidence>
<proteinExistence type="inferred from homology"/>
<dbReference type="AlphaFoldDB" id="Q1IP12"/>
<dbReference type="InterPro" id="IPR059177">
    <property type="entry name" value="GH29D-like_dom"/>
</dbReference>
<organism evidence="4 5">
    <name type="scientific">Koribacter versatilis (strain Ellin345)</name>
    <dbReference type="NCBI Taxonomy" id="204669"/>
    <lineage>
        <taxon>Bacteria</taxon>
        <taxon>Pseudomonadati</taxon>
        <taxon>Acidobacteriota</taxon>
        <taxon>Terriglobia</taxon>
        <taxon>Terriglobales</taxon>
        <taxon>Candidatus Korobacteraceae</taxon>
        <taxon>Candidatus Korobacter</taxon>
    </lineage>
</organism>
<dbReference type="Proteomes" id="UP000002432">
    <property type="component" value="Chromosome"/>
</dbReference>
<dbReference type="eggNOG" id="COG2273">
    <property type="taxonomic scope" value="Bacteria"/>
</dbReference>
<dbReference type="PROSITE" id="PS51762">
    <property type="entry name" value="GH16_2"/>
    <property type="match status" value="1"/>
</dbReference>
<dbReference type="CAZy" id="GH16">
    <property type="family name" value="Glycoside Hydrolase Family 16"/>
</dbReference>
<dbReference type="PANTHER" id="PTHR10963:SF55">
    <property type="entry name" value="GLYCOSIDE HYDROLASE FAMILY 16 PROTEIN"/>
    <property type="match status" value="1"/>
</dbReference>
<dbReference type="GO" id="GO:0004553">
    <property type="term" value="F:hydrolase activity, hydrolyzing O-glycosyl compounds"/>
    <property type="evidence" value="ECO:0007669"/>
    <property type="project" value="InterPro"/>
</dbReference>
<dbReference type="Pfam" id="PF13290">
    <property type="entry name" value="CHB_HEX_C_1"/>
    <property type="match status" value="1"/>
</dbReference>
<dbReference type="OrthoDB" id="9809583at2"/>
<dbReference type="EMBL" id="CP000360">
    <property type="protein sequence ID" value="ABF41388.1"/>
    <property type="molecule type" value="Genomic_DNA"/>
</dbReference>
<dbReference type="CDD" id="cd08023">
    <property type="entry name" value="GH16_laminarinase_like"/>
    <property type="match status" value="1"/>
</dbReference>
<evidence type="ECO:0000256" key="1">
    <source>
        <dbReference type="ARBA" id="ARBA00006865"/>
    </source>
</evidence>
<dbReference type="InterPro" id="IPR013320">
    <property type="entry name" value="ConA-like_dom_sf"/>
</dbReference>
<dbReference type="STRING" id="204669.Acid345_2387"/>
<gene>
    <name evidence="4" type="ordered locus">Acid345_2387</name>
</gene>
<dbReference type="KEGG" id="aba:Acid345_2387"/>
<feature type="signal peptide" evidence="2">
    <location>
        <begin position="1"/>
        <end position="22"/>
    </location>
</feature>
<accession>Q1IP12</accession>
<dbReference type="RefSeq" id="WP_011523189.1">
    <property type="nucleotide sequence ID" value="NC_008009.1"/>
</dbReference>
<keyword evidence="5" id="KW-1185">Reference proteome</keyword>
<keyword evidence="2" id="KW-0732">Signal</keyword>
<dbReference type="Gene3D" id="2.60.120.200">
    <property type="match status" value="1"/>
</dbReference>
<feature type="domain" description="GH16" evidence="3">
    <location>
        <begin position="120"/>
        <end position="384"/>
    </location>
</feature>
<keyword evidence="4" id="KW-0378">Hydrolase</keyword>
<reference evidence="4 5" key="1">
    <citation type="journal article" date="2009" name="Appl. Environ. Microbiol.">
        <title>Three genomes from the phylum Acidobacteria provide insight into the lifestyles of these microorganisms in soils.</title>
        <authorList>
            <person name="Ward N.L."/>
            <person name="Challacombe J.F."/>
            <person name="Janssen P.H."/>
            <person name="Henrissat B."/>
            <person name="Coutinho P.M."/>
            <person name="Wu M."/>
            <person name="Xie G."/>
            <person name="Haft D.H."/>
            <person name="Sait M."/>
            <person name="Badger J."/>
            <person name="Barabote R.D."/>
            <person name="Bradley B."/>
            <person name="Brettin T.S."/>
            <person name="Brinkac L.M."/>
            <person name="Bruce D."/>
            <person name="Creasy T."/>
            <person name="Daugherty S.C."/>
            <person name="Davidsen T.M."/>
            <person name="DeBoy R.T."/>
            <person name="Detter J.C."/>
            <person name="Dodson R.J."/>
            <person name="Durkin A.S."/>
            <person name="Ganapathy A."/>
            <person name="Gwinn-Giglio M."/>
            <person name="Han C.S."/>
            <person name="Khouri H."/>
            <person name="Kiss H."/>
            <person name="Kothari S.P."/>
            <person name="Madupu R."/>
            <person name="Nelson K.E."/>
            <person name="Nelson W.C."/>
            <person name="Paulsen I."/>
            <person name="Penn K."/>
            <person name="Ren Q."/>
            <person name="Rosovitz M.J."/>
            <person name="Selengut J.D."/>
            <person name="Shrivastava S."/>
            <person name="Sullivan S.A."/>
            <person name="Tapia R."/>
            <person name="Thompson L.S."/>
            <person name="Watkins K.L."/>
            <person name="Yang Q."/>
            <person name="Yu C."/>
            <person name="Zafar N."/>
            <person name="Zhou L."/>
            <person name="Kuske C.R."/>
        </authorList>
    </citation>
    <scope>NUCLEOTIDE SEQUENCE [LARGE SCALE GENOMIC DNA]</scope>
    <source>
        <strain evidence="4 5">Ellin345</strain>
    </source>
</reference>
<dbReference type="PROSITE" id="PS51257">
    <property type="entry name" value="PROKAR_LIPOPROTEIN"/>
    <property type="match status" value="1"/>
</dbReference>
<dbReference type="Pfam" id="PF00722">
    <property type="entry name" value="Glyco_hydro_16"/>
    <property type="match status" value="1"/>
</dbReference>
<comment type="similarity">
    <text evidence="1">Belongs to the glycosyl hydrolase 16 family.</text>
</comment>
<evidence type="ECO:0000313" key="4">
    <source>
        <dbReference type="EMBL" id="ABF41388.1"/>
    </source>
</evidence>
<dbReference type="InterPro" id="IPR000757">
    <property type="entry name" value="Beta-glucanase-like"/>
</dbReference>
<dbReference type="PANTHER" id="PTHR10963">
    <property type="entry name" value="GLYCOSYL HYDROLASE-RELATED"/>
    <property type="match status" value="1"/>
</dbReference>
<feature type="chain" id="PRO_5004191508" evidence="2">
    <location>
        <begin position="23"/>
        <end position="384"/>
    </location>
</feature>
<sequence length="384" mass="40069">MTNQLKRSSLVFLLSGKRSAAAAFSLLCVIITAGCGGGSSGGGTTPPPPAQVATPTVTMTAAQNGGQVVTMADTTSGASIFFTTDGSTPTSTSQQYLTPVLIASNVTIKVVATVSGMTDSDVTSQSVSGIASGALVWSDEFSNSSGSNVQPDASVWTYDTGAGGWGNAELETYCAYGSTTSPCDTALPNTYVGTDGYLHVVARNASGGAYTSARLKTQGLFSTSYGRVEALIKMPEGQGLWPAFWMLGNNITTVNWPACGEHDIMEHINAPLPDWFAGSIHGAGNLNGSVTWPTAAQTYTASDWHIYGMIWSKGKVQYYIDDPSNVYASFDSTTITTGTWPFDSDGGAFIILNMAVGGSWPGAPDATTPFPSEMLVDYVRVYAN</sequence>
<name>Q1IP12_KORVE</name>
<dbReference type="GO" id="GO:0005975">
    <property type="term" value="P:carbohydrate metabolic process"/>
    <property type="evidence" value="ECO:0007669"/>
    <property type="project" value="InterPro"/>
</dbReference>
<dbReference type="InterPro" id="IPR050546">
    <property type="entry name" value="Glycosyl_Hydrlase_16"/>
</dbReference>